<feature type="transmembrane region" description="Helical" evidence="1">
    <location>
        <begin position="240"/>
        <end position="256"/>
    </location>
</feature>
<keyword evidence="1" id="KW-0812">Transmembrane</keyword>
<evidence type="ECO:0000313" key="2">
    <source>
        <dbReference type="EMBL" id="MBF1283512.1"/>
    </source>
</evidence>
<feature type="transmembrane region" description="Helical" evidence="1">
    <location>
        <begin position="263"/>
        <end position="279"/>
    </location>
</feature>
<comment type="caution">
    <text evidence="2">The sequence shown here is derived from an EMBL/GenBank/DDBJ whole genome shotgun (WGS) entry which is preliminary data.</text>
</comment>
<feature type="transmembrane region" description="Helical" evidence="1">
    <location>
        <begin position="431"/>
        <end position="447"/>
    </location>
</feature>
<keyword evidence="1" id="KW-0472">Membrane</keyword>
<gene>
    <name evidence="2" type="ORF">HXM93_03130</name>
</gene>
<feature type="transmembrane region" description="Helical" evidence="1">
    <location>
        <begin position="54"/>
        <end position="73"/>
    </location>
</feature>
<evidence type="ECO:0000256" key="1">
    <source>
        <dbReference type="SAM" id="Phobius"/>
    </source>
</evidence>
<feature type="transmembrane region" description="Helical" evidence="1">
    <location>
        <begin position="85"/>
        <end position="102"/>
    </location>
</feature>
<reference evidence="2" key="1">
    <citation type="submission" date="2020-04" db="EMBL/GenBank/DDBJ databases">
        <title>Deep metagenomics examines the oral microbiome during advanced dental caries in children, revealing novel taxa and co-occurrences with host molecules.</title>
        <authorList>
            <person name="Baker J.L."/>
            <person name="Morton J.T."/>
            <person name="Dinis M."/>
            <person name="Alvarez R."/>
            <person name="Tran N.C."/>
            <person name="Knight R."/>
            <person name="Edlund A."/>
        </authorList>
    </citation>
    <scope>NUCLEOTIDE SEQUENCE</scope>
    <source>
        <strain evidence="2">JCVI_24_bin.2</strain>
    </source>
</reference>
<keyword evidence="1" id="KW-1133">Transmembrane helix</keyword>
<protein>
    <submittedName>
        <fullName evidence="2">Oligosaccharide repeat unit polymerase</fullName>
    </submittedName>
</protein>
<dbReference type="NCBIfam" id="TIGR04370">
    <property type="entry name" value="glyco_rpt_poly"/>
    <property type="match status" value="1"/>
</dbReference>
<feature type="transmembrane region" description="Helical" evidence="1">
    <location>
        <begin position="216"/>
        <end position="234"/>
    </location>
</feature>
<feature type="transmembrane region" description="Helical" evidence="1">
    <location>
        <begin position="405"/>
        <end position="425"/>
    </location>
</feature>
<dbReference type="EMBL" id="JABZRD010000152">
    <property type="protein sequence ID" value="MBF1283512.1"/>
    <property type="molecule type" value="Genomic_DNA"/>
</dbReference>
<sequence>MRIFKILGIYSILYFLAYLAKKIGHAGLSSILFLLLALFLYFVEKKEEKSNLPLCGLFALGLLGGEGIAVLQLSTLSSSWTMESWLSFYLAYFIFYLLYYTMKKFAFFKTLQSEALSISNPFSSGNEKQIDIPIKDERKKQRELLSFLKLCILVLLGISYLCFFIEAKVLGYIPLFTEHTPHAYSAFHLKGLHYFTTLFVLVPMLLPFLMRLEKRITAFGLISFFLSLLLPILLVSRFQLLFSMALYILSLLLLGYSLQWKKALLLFLFLLIAYVVLTVERAHSVSYLMDIFAMKNKNIPIFFVQPYMYIANNYENFNLLTKEVESHSHGFRMAYPFLTLSGLKYFVDLPLSYPLYLTKEELSTLGILYDAYYDFGILGVGIFSAVLGSLAAILSSLMKRKDNPFLLGIIAQFAFYLSLSFFTTWFSNASSIFYFGISLFFTMLWQWKKQSMDKDKAGQMEGEQ</sequence>
<feature type="transmembrane region" description="Helical" evidence="1">
    <location>
        <begin position="191"/>
        <end position="209"/>
    </location>
</feature>
<feature type="transmembrane region" description="Helical" evidence="1">
    <location>
        <begin position="147"/>
        <end position="171"/>
    </location>
</feature>
<dbReference type="Proteomes" id="UP000709351">
    <property type="component" value="Unassembled WGS sequence"/>
</dbReference>
<organism evidence="2 3">
    <name type="scientific">Oribacterium parvum</name>
    <dbReference type="NCBI Taxonomy" id="1501329"/>
    <lineage>
        <taxon>Bacteria</taxon>
        <taxon>Bacillati</taxon>
        <taxon>Bacillota</taxon>
        <taxon>Clostridia</taxon>
        <taxon>Lachnospirales</taxon>
        <taxon>Lachnospiraceae</taxon>
        <taxon>Oribacterium</taxon>
    </lineage>
</organism>
<accession>A0A930DNS5</accession>
<dbReference type="AlphaFoldDB" id="A0A930DNS5"/>
<feature type="transmembrane region" description="Helical" evidence="1">
    <location>
        <begin position="371"/>
        <end position="393"/>
    </location>
</feature>
<name>A0A930DNS5_9FIRM</name>
<feature type="transmembrane region" description="Helical" evidence="1">
    <location>
        <begin position="23"/>
        <end position="42"/>
    </location>
</feature>
<proteinExistence type="predicted"/>
<evidence type="ECO:0000313" key="3">
    <source>
        <dbReference type="Proteomes" id="UP000709351"/>
    </source>
</evidence>